<accession>A0A0N0VK74</accession>
<protein>
    <recommendedName>
        <fullName evidence="2">Dermonecrotic toxin N-terminal domain-containing protein</fullName>
    </recommendedName>
</protein>
<comment type="caution">
    <text evidence="3">The sequence shown here is derived from an EMBL/GenBank/DDBJ whole genome shotgun (WGS) entry which is preliminary data.</text>
</comment>
<organism evidence="3 4">
    <name type="scientific">Pseudomonas asplenii</name>
    <dbReference type="NCBI Taxonomy" id="53407"/>
    <lineage>
        <taxon>Bacteria</taxon>
        <taxon>Pseudomonadati</taxon>
        <taxon>Pseudomonadota</taxon>
        <taxon>Gammaproteobacteria</taxon>
        <taxon>Pseudomonadales</taxon>
        <taxon>Pseudomonadaceae</taxon>
        <taxon>Pseudomonas</taxon>
    </lineage>
</organism>
<feature type="domain" description="Dermonecrotic toxin N-terminal" evidence="2">
    <location>
        <begin position="930"/>
        <end position="1172"/>
    </location>
</feature>
<gene>
    <name evidence="3" type="ORF">PF66_01597</name>
</gene>
<dbReference type="Proteomes" id="UP000037931">
    <property type="component" value="Unassembled WGS sequence"/>
</dbReference>
<dbReference type="PATRIC" id="fig|50340.43.peg.4754"/>
<feature type="region of interest" description="Disordered" evidence="1">
    <location>
        <begin position="799"/>
        <end position="818"/>
    </location>
</feature>
<reference evidence="3 4" key="1">
    <citation type="journal article" date="2015" name="PLoS ONE">
        <title>Rice-Infecting Pseudomonas Genomes Are Highly Accessorized and Harbor Multiple Putative Virulence Mechanisms to Cause Sheath Brown Rot.</title>
        <authorList>
            <person name="Quibod I.L."/>
            <person name="Grande G."/>
            <person name="Oreiro E.G."/>
            <person name="Borja F.N."/>
            <person name="Dossa G.S."/>
            <person name="Mauleon R."/>
            <person name="Cruz C.V."/>
            <person name="Oliva R."/>
        </authorList>
    </citation>
    <scope>NUCLEOTIDE SEQUENCE [LARGE SCALE GENOMIC DNA]</scope>
    <source>
        <strain evidence="3 4">IRRI 6609</strain>
    </source>
</reference>
<evidence type="ECO:0000313" key="4">
    <source>
        <dbReference type="Proteomes" id="UP000037931"/>
    </source>
</evidence>
<evidence type="ECO:0000256" key="1">
    <source>
        <dbReference type="SAM" id="MobiDB-lite"/>
    </source>
</evidence>
<keyword evidence="4" id="KW-1185">Reference proteome</keyword>
<dbReference type="RefSeq" id="WP_054062342.1">
    <property type="nucleotide sequence ID" value="NZ_JSYZ01000004.1"/>
</dbReference>
<dbReference type="OrthoDB" id="7032306at2"/>
<evidence type="ECO:0000313" key="3">
    <source>
        <dbReference type="EMBL" id="KPA92013.1"/>
    </source>
</evidence>
<evidence type="ECO:0000259" key="2">
    <source>
        <dbReference type="Pfam" id="PF20178"/>
    </source>
</evidence>
<dbReference type="Pfam" id="PF20178">
    <property type="entry name" value="ToxA_N"/>
    <property type="match status" value="2"/>
</dbReference>
<sequence length="1418" mass="157044">MPDQPPFYLLSQAAELRSTLSAEEQALSIGSAERNWLSNLYLANQDAREALDEPMYVDKLLIVAQGATTADLAGSFLASGAAGHAVFLCTPAFGLERFGSRDLALAKVRERLAVPAQRDELLRFVPLHIRNAIGLEPLPALITRPIHGIVLDDRRQAINTYLDITLKDLQDELLELPSLKSLLNQLFDSTLGKRFPQANLKALRVISHQAPSTAESTSGLPLRALSTHSLTETLLERYNHGPWPGDQVHEFLAPGYTAQAADTAVWENTLLTLASQLPGHLQNRLNAFWDAPLAIGQPRRHLFVDALGSRFRAELLHREQDLNEIAADDYPVLSALYPLDRSRLGAVALYTLMVQSSAGSYPLANAFVVHNLGRRSAEYLLYGADRLQAFDSQAALLESVRTQLQQPGQDPDWHLGLSLRERAELQSASLTGVALIASSLSIFDTLFSRVISKLLDNVSYVLKRYRDSDGALVLPAAFDSALDIRGLISPRLPALATGPRWSHRLDLSPSEKPASQPLIKTLRPTLETARHQLATLEQLKARLSEGLQKRPSLKDFIRGELSSALKQAKLHNLSPDNLYLNHYASALPEVGDPSLPPLTSRSVVDHVLERLTDGSGEPDQTTSGLFSKTADGGWSRVANLEIEPFNRIVAALLPDLLGQYLRRQRSLYGELSGTLHEAIRSGLRQEVQLKEMRGALNAGDLDLLDNLLDSHRRDERPGLHGFIPDAFALTYRPDTAAAPIRLHNCFLLTAHGGLDQEHSGRTLLWTPAQGAEAFDSLHSADNELQRRLHDPVERLSLLENTTQEQRPPHLPIVTPQRGNRRTYPSLGFELIHNGLQNNRYNSLIDKALADLNHAVTSDYKGDNLHQHLQSCLDSHATVPMLERALQAAQNSATHLALPPWLRSAGNSQQFALAALLDRYRQDAATTDDYHQGIPDIRETARTKLKSLLARDFPQAGLDPQRITVWLTPREAALPLSEPLSEFALRHVDDIRPRAISLSSDAGSLPGTLTDERIKALVQEADIGQHYAALLESHLSPDVLHNAHRRPAFSRHSFWQGLLHAFVQRLRNTLSEKAHAYIKHLLAMPDGVARLPLDGQHIELKPLQLQSGAQTPADPVAGFYLIGPHASQPGPRVLFCPQGDRPVFQEYPSEAALLGDLGRSTSLQQQVLERLPLARYAHYAQQAFKGALKLGDHPERGNLFHRLYQDMTGLFKHLLGCQYLAGRGSLWNKALSWLKGELQQGATHLLGRLRLPWLVWQSLSQLRDAGQKAWQGRWSEAIETFAMTLAKLAMARRGWVQSDLGGAAQPPASAPAESPFPSQAWGDQRLTPGQKAMLLGLQAQRVALQHMAPNSAGDLYTDPASQQTFVAIGGRVFRVRQEQQRWRIVTDSGQGPWLRQDSRGQWSFDLADRCLKEAHHENA</sequence>
<proteinExistence type="predicted"/>
<dbReference type="InterPro" id="IPR046673">
    <property type="entry name" value="ToxA_N"/>
</dbReference>
<feature type="region of interest" description="Disordered" evidence="1">
    <location>
        <begin position="1299"/>
        <end position="1322"/>
    </location>
</feature>
<feature type="compositionally biased region" description="Low complexity" evidence="1">
    <location>
        <begin position="1302"/>
        <end position="1319"/>
    </location>
</feature>
<dbReference type="EMBL" id="JSYZ01000004">
    <property type="protein sequence ID" value="KPA92013.1"/>
    <property type="molecule type" value="Genomic_DNA"/>
</dbReference>
<dbReference type="STRING" id="50340.PF66_01597"/>
<name>A0A0N0VK74_9PSED</name>
<feature type="domain" description="Dermonecrotic toxin N-terminal" evidence="2">
    <location>
        <begin position="548"/>
        <end position="794"/>
    </location>
</feature>